<dbReference type="CDD" id="cd03884">
    <property type="entry name" value="M20_bAS"/>
    <property type="match status" value="1"/>
</dbReference>
<dbReference type="SUPFAM" id="SSF55031">
    <property type="entry name" value="Bacterial exopeptidase dimerisation domain"/>
    <property type="match status" value="1"/>
</dbReference>
<keyword evidence="3" id="KW-0479">Metal-binding</keyword>
<protein>
    <submittedName>
        <fullName evidence="5">Zn-dependent hydrolase</fullName>
    </submittedName>
</protein>
<dbReference type="GO" id="GO:0016813">
    <property type="term" value="F:hydrolase activity, acting on carbon-nitrogen (but not peptide) bonds, in linear amidines"/>
    <property type="evidence" value="ECO:0007669"/>
    <property type="project" value="InterPro"/>
</dbReference>
<evidence type="ECO:0000256" key="3">
    <source>
        <dbReference type="PIRSR" id="PIRSR001235-1"/>
    </source>
</evidence>
<accession>A0AAT9LB75</accession>
<dbReference type="PROSITE" id="PS00758">
    <property type="entry name" value="ARGE_DAPE_CPG2_1"/>
    <property type="match status" value="1"/>
</dbReference>
<dbReference type="Gene3D" id="3.40.630.10">
    <property type="entry name" value="Zn peptidases"/>
    <property type="match status" value="1"/>
</dbReference>
<dbReference type="KEGG" id="fcz:IMF26_10295"/>
<proteinExistence type="inferred from homology"/>
<dbReference type="PANTHER" id="PTHR32494">
    <property type="entry name" value="ALLANTOATE DEIMINASE-RELATED"/>
    <property type="match status" value="1"/>
</dbReference>
<evidence type="ECO:0000256" key="2">
    <source>
        <dbReference type="ARBA" id="ARBA00022801"/>
    </source>
</evidence>
<dbReference type="SUPFAM" id="SSF53187">
    <property type="entry name" value="Zn-dependent exopeptidases"/>
    <property type="match status" value="1"/>
</dbReference>
<comment type="similarity">
    <text evidence="1">Belongs to the peptidase M20 family.</text>
</comment>
<organism evidence="5">
    <name type="scientific">Candidatus Fermentithermobacillus carboniphilus</name>
    <dbReference type="NCBI Taxonomy" id="3085328"/>
    <lineage>
        <taxon>Bacteria</taxon>
        <taxon>Bacillati</taxon>
        <taxon>Bacillota</taxon>
        <taxon>Candidatus Fermentithermobacillia</taxon>
        <taxon>Candidatus Fermentithermobacillales</taxon>
        <taxon>Candidatus Fermentithermobacillaceae</taxon>
        <taxon>Candidatus Fermentithermobacillus</taxon>
    </lineage>
</organism>
<dbReference type="Gene3D" id="3.30.70.360">
    <property type="match status" value="1"/>
</dbReference>
<dbReference type="GO" id="GO:0046872">
    <property type="term" value="F:metal ion binding"/>
    <property type="evidence" value="ECO:0007669"/>
    <property type="project" value="UniProtKB-KW"/>
</dbReference>
<evidence type="ECO:0000256" key="1">
    <source>
        <dbReference type="ARBA" id="ARBA00006153"/>
    </source>
</evidence>
<gene>
    <name evidence="5" type="ORF">IMF26_10295</name>
</gene>
<dbReference type="InterPro" id="IPR010158">
    <property type="entry name" value="Amidase_Cbmase"/>
</dbReference>
<comment type="cofactor">
    <cofactor evidence="3">
        <name>Zn(2+)</name>
        <dbReference type="ChEBI" id="CHEBI:29105"/>
    </cofactor>
    <text evidence="3">Binds 2 Zn(2+) ions per subunit.</text>
</comment>
<name>A0AAT9LB75_9FIRM</name>
<reference evidence="5" key="2">
    <citation type="journal article" date="2023" name="Biology">
        <title>Prokaryotic Life Associated with Coal-Fire Gas Vents Revealed by Metagenomics.</title>
        <authorList>
            <person name="Kadnikov V.V."/>
            <person name="Mardanov A.V."/>
            <person name="Beletsky A.V."/>
            <person name="Karnachuk O.V."/>
            <person name="Ravin N.V."/>
        </authorList>
    </citation>
    <scope>NUCLEOTIDE SEQUENCE</scope>
    <source>
        <strain evidence="5">Bu02</strain>
    </source>
</reference>
<evidence type="ECO:0000256" key="4">
    <source>
        <dbReference type="SAM" id="MobiDB-lite"/>
    </source>
</evidence>
<feature type="binding site" evidence="3">
    <location>
        <position position="414"/>
    </location>
    <ligand>
        <name>Zn(2+)</name>
        <dbReference type="ChEBI" id="CHEBI:29105"/>
        <label>2</label>
    </ligand>
</feature>
<feature type="binding site" evidence="3">
    <location>
        <position position="221"/>
    </location>
    <ligand>
        <name>Zn(2+)</name>
        <dbReference type="ChEBI" id="CHEBI:29105"/>
        <label>1</label>
    </ligand>
</feature>
<dbReference type="PANTHER" id="PTHR32494:SF5">
    <property type="entry name" value="ALLANTOATE AMIDOHYDROLASE"/>
    <property type="match status" value="1"/>
</dbReference>
<feature type="region of interest" description="Disordered" evidence="4">
    <location>
        <begin position="444"/>
        <end position="466"/>
    </location>
</feature>
<dbReference type="PIRSF" id="PIRSF001235">
    <property type="entry name" value="Amidase_carbamoylase"/>
    <property type="match status" value="1"/>
</dbReference>
<dbReference type="AlphaFoldDB" id="A0AAT9LB75"/>
<feature type="binding site" evidence="3">
    <location>
        <position position="125"/>
    </location>
    <ligand>
        <name>Zn(2+)</name>
        <dbReference type="ChEBI" id="CHEBI:29105"/>
        <label>2</label>
    </ligand>
</feature>
<feature type="binding site" evidence="3">
    <location>
        <position position="125"/>
    </location>
    <ligand>
        <name>Zn(2+)</name>
        <dbReference type="ChEBI" id="CHEBI:29105"/>
        <label>1</label>
    </ligand>
</feature>
<dbReference type="NCBIfam" id="NF006771">
    <property type="entry name" value="PRK09290.1-5"/>
    <property type="match status" value="1"/>
</dbReference>
<dbReference type="InterPro" id="IPR001261">
    <property type="entry name" value="ArgE/DapE_CS"/>
</dbReference>
<dbReference type="InterPro" id="IPR036264">
    <property type="entry name" value="Bact_exopeptidase_dim_dom"/>
</dbReference>
<dbReference type="Pfam" id="PF01546">
    <property type="entry name" value="Peptidase_M20"/>
    <property type="match status" value="1"/>
</dbReference>
<feature type="binding site" evidence="3">
    <location>
        <position position="114"/>
    </location>
    <ligand>
        <name>Zn(2+)</name>
        <dbReference type="ChEBI" id="CHEBI:29105"/>
        <label>1</label>
    </ligand>
</feature>
<feature type="binding site" evidence="3">
    <location>
        <position position="160"/>
    </location>
    <ligand>
        <name>Zn(2+)</name>
        <dbReference type="ChEBI" id="CHEBI:29105"/>
        <label>2</label>
    </ligand>
</feature>
<dbReference type="NCBIfam" id="TIGR01879">
    <property type="entry name" value="hydantase"/>
    <property type="match status" value="1"/>
</dbReference>
<sequence length="466" mass="50238">MERNRVKEIRLSSGHAVNLLRGGYMSDRRYPSIDPDRLWENLMELGSIGRGERGVTRLAFTREDLEGRRWLLRKLEEAGLEARIDKVGNVFGRMPAGTHESSRPAKPHILVGSHVDTVPEGGMFDGALGVLAALECATVLKEQGLLSENPLEIVAFSNEEGSRVGPGLFGSRAFAEGLPEEEWKQIRPVLEKAGLLDDGDGSTFLAPSLNPQGYLCYLELHIEQGGILDKAGEDIGVVQGIVGIHTFTALFKGEANHAGTTPMNQRKDALLGASELILNVPVIVRRFGSPATVGTCGQVRVSPGGRNIIPGEVEISVEVRDLDEAVSSRTVEALRDKAREIAFRRGLGLELSGVSKTPGAMMDPAVQDVIEDSAKALGLASRRMPSGAGHDAAVLAKYLRTGMIFVPSRGGISHSPREWTDKEACANGANVLLRTILRLHEQQSFRQRSNSSSSGGRDCRSASVQG</sequence>
<dbReference type="EMBL" id="CP062796">
    <property type="protein sequence ID" value="QUL98390.1"/>
    <property type="molecule type" value="Genomic_DNA"/>
</dbReference>
<reference evidence="5" key="1">
    <citation type="submission" date="2020-10" db="EMBL/GenBank/DDBJ databases">
        <authorList>
            <person name="Kadnikov V."/>
            <person name="Beletsky A.V."/>
            <person name="Mardanov A.V."/>
            <person name="Karnachuk O.V."/>
            <person name="Ravin N.V."/>
        </authorList>
    </citation>
    <scope>NUCLEOTIDE SEQUENCE</scope>
    <source>
        <strain evidence="5">Bu02</strain>
    </source>
</reference>
<keyword evidence="2 5" id="KW-0378">Hydrolase</keyword>
<keyword evidence="3" id="KW-0862">Zinc</keyword>
<evidence type="ECO:0000313" key="5">
    <source>
        <dbReference type="EMBL" id="QUL98390.1"/>
    </source>
</evidence>
<dbReference type="InterPro" id="IPR002933">
    <property type="entry name" value="Peptidase_M20"/>
</dbReference>